<dbReference type="InterPro" id="IPR006311">
    <property type="entry name" value="TAT_signal"/>
</dbReference>
<keyword evidence="4" id="KW-1185">Reference proteome</keyword>
<dbReference type="CDD" id="cd13665">
    <property type="entry name" value="PBP2_TRAP_Dctp3_4"/>
    <property type="match status" value="1"/>
</dbReference>
<dbReference type="PANTHER" id="PTHR33376:SF15">
    <property type="entry name" value="BLL6794 PROTEIN"/>
    <property type="match status" value="1"/>
</dbReference>
<evidence type="ECO:0000256" key="1">
    <source>
        <dbReference type="ARBA" id="ARBA00022729"/>
    </source>
</evidence>
<feature type="chain" id="PRO_5016958342" evidence="2">
    <location>
        <begin position="30"/>
        <end position="349"/>
    </location>
</feature>
<sequence length="349" mass="37546">MNSIRITRRKVLSAFAAAALACTASMASAEPVKLKLSSFESPLGNITANVLTPFARDASAASQGTLQIDVFAGGTLGRSPAQQLKLVTDGIADFAWVVLPYTPGRFDDAEVVGQPFLITSSTEASITLQRMYDKGQLAGFDGLKMLVLGATPPVTIHSTKPVHVPSDLKGKRVRISGSLPTKLVESLGGAPVQVGGGQIGDALSRGVVDMTFNNWGFVSDFKIDEVTSQHVDIPLGAVAVGIVMRQDRYDSLPEQARAALDKVSGEKLAYKLGQAFDTQDEDVRKRIAKSKRNTIINPSAQEIALWHQAVEPVNAAWRVAIPRNEQINKEFSVALEQVRKDLQDKKVAQ</sequence>
<dbReference type="NCBIfam" id="NF037995">
    <property type="entry name" value="TRAP_S1"/>
    <property type="match status" value="1"/>
</dbReference>
<dbReference type="EMBL" id="QNRQ01000001">
    <property type="protein sequence ID" value="RBP43085.1"/>
    <property type="molecule type" value="Genomic_DNA"/>
</dbReference>
<dbReference type="GO" id="GO:0055085">
    <property type="term" value="P:transmembrane transport"/>
    <property type="evidence" value="ECO:0007669"/>
    <property type="project" value="InterPro"/>
</dbReference>
<dbReference type="Pfam" id="PF03480">
    <property type="entry name" value="DctP"/>
    <property type="match status" value="1"/>
</dbReference>
<dbReference type="InterPro" id="IPR038404">
    <property type="entry name" value="TRAP_DctP_sf"/>
</dbReference>
<proteinExistence type="predicted"/>
<evidence type="ECO:0000313" key="4">
    <source>
        <dbReference type="Proteomes" id="UP000253628"/>
    </source>
</evidence>
<reference evidence="3 4" key="1">
    <citation type="submission" date="2018-06" db="EMBL/GenBank/DDBJ databases">
        <title>Genomic Encyclopedia of Type Strains, Phase IV (KMG-IV): sequencing the most valuable type-strain genomes for metagenomic binning, comparative biology and taxonomic classification.</title>
        <authorList>
            <person name="Goeker M."/>
        </authorList>
    </citation>
    <scope>NUCLEOTIDE SEQUENCE [LARGE SCALE GENOMIC DNA]</scope>
    <source>
        <strain evidence="3 4">DSM 25520</strain>
    </source>
</reference>
<accession>A0A366HMB1</accession>
<dbReference type="InterPro" id="IPR018389">
    <property type="entry name" value="DctP_fam"/>
</dbReference>
<keyword evidence="1 2" id="KW-0732">Signal</keyword>
<evidence type="ECO:0000313" key="3">
    <source>
        <dbReference type="EMBL" id="RBP43085.1"/>
    </source>
</evidence>
<name>A0A366HMB1_9BURK</name>
<dbReference type="RefSeq" id="WP_113931393.1">
    <property type="nucleotide sequence ID" value="NZ_JACCEU010000001.1"/>
</dbReference>
<dbReference type="PROSITE" id="PS51257">
    <property type="entry name" value="PROKAR_LIPOPROTEIN"/>
    <property type="match status" value="1"/>
</dbReference>
<organism evidence="3 4">
    <name type="scientific">Eoetvoesiella caeni</name>
    <dbReference type="NCBI Taxonomy" id="645616"/>
    <lineage>
        <taxon>Bacteria</taxon>
        <taxon>Pseudomonadati</taxon>
        <taxon>Pseudomonadota</taxon>
        <taxon>Betaproteobacteria</taxon>
        <taxon>Burkholderiales</taxon>
        <taxon>Alcaligenaceae</taxon>
        <taxon>Eoetvoesiella</taxon>
    </lineage>
</organism>
<dbReference type="OrthoDB" id="9177965at2"/>
<feature type="signal peptide" evidence="2">
    <location>
        <begin position="1"/>
        <end position="29"/>
    </location>
</feature>
<gene>
    <name evidence="3" type="ORF">DFR37_101210</name>
</gene>
<evidence type="ECO:0000256" key="2">
    <source>
        <dbReference type="SAM" id="SignalP"/>
    </source>
</evidence>
<dbReference type="PANTHER" id="PTHR33376">
    <property type="match status" value="1"/>
</dbReference>
<dbReference type="PROSITE" id="PS51318">
    <property type="entry name" value="TAT"/>
    <property type="match status" value="1"/>
</dbReference>
<dbReference type="Proteomes" id="UP000253628">
    <property type="component" value="Unassembled WGS sequence"/>
</dbReference>
<dbReference type="AlphaFoldDB" id="A0A366HMB1"/>
<protein>
    <submittedName>
        <fullName evidence="3">TRAP-type C4-dicarboxylate transport system substrate-binding protein</fullName>
    </submittedName>
</protein>
<dbReference type="Gene3D" id="3.40.190.170">
    <property type="entry name" value="Bacterial extracellular solute-binding protein, family 7"/>
    <property type="match status" value="1"/>
</dbReference>
<comment type="caution">
    <text evidence="3">The sequence shown here is derived from an EMBL/GenBank/DDBJ whole genome shotgun (WGS) entry which is preliminary data.</text>
</comment>